<protein>
    <submittedName>
        <fullName evidence="1">Uncharacterized protein</fullName>
    </submittedName>
</protein>
<gene>
    <name evidence="1" type="ORF">AFUS01_LOCUS33207</name>
</gene>
<proteinExistence type="predicted"/>
<dbReference type="EMBL" id="CAJVCH010527946">
    <property type="protein sequence ID" value="CAG7822968.1"/>
    <property type="molecule type" value="Genomic_DNA"/>
</dbReference>
<evidence type="ECO:0000313" key="1">
    <source>
        <dbReference type="EMBL" id="CAG7822968.1"/>
    </source>
</evidence>
<reference evidence="1" key="1">
    <citation type="submission" date="2021-06" db="EMBL/GenBank/DDBJ databases">
        <authorList>
            <person name="Hodson N. C."/>
            <person name="Mongue J. A."/>
            <person name="Jaron S. K."/>
        </authorList>
    </citation>
    <scope>NUCLEOTIDE SEQUENCE</scope>
</reference>
<dbReference type="OrthoDB" id="8862460at2759"/>
<comment type="caution">
    <text evidence="1">The sequence shown here is derived from an EMBL/GenBank/DDBJ whole genome shotgun (WGS) entry which is preliminary data.</text>
</comment>
<name>A0A8J2KY06_9HEXA</name>
<evidence type="ECO:0000313" key="2">
    <source>
        <dbReference type="Proteomes" id="UP000708208"/>
    </source>
</evidence>
<dbReference type="InterPro" id="IPR027640">
    <property type="entry name" value="Kinesin-like_fam"/>
</dbReference>
<dbReference type="GO" id="GO:0007018">
    <property type="term" value="P:microtubule-based movement"/>
    <property type="evidence" value="ECO:0007669"/>
    <property type="project" value="InterPro"/>
</dbReference>
<accession>A0A8J2KY06</accession>
<keyword evidence="2" id="KW-1185">Reference proteome</keyword>
<dbReference type="Proteomes" id="UP000708208">
    <property type="component" value="Unassembled WGS sequence"/>
</dbReference>
<sequence length="79" mass="8361">VKVMLKVCDVAEEVNGTGILGIDQRKKQVTLIDPGGNASGPTSGIMPEERRVGVSAPKMFAFDGIFGQDDDQVQAKSVL</sequence>
<organism evidence="1 2">
    <name type="scientific">Allacma fusca</name>
    <dbReference type="NCBI Taxonomy" id="39272"/>
    <lineage>
        <taxon>Eukaryota</taxon>
        <taxon>Metazoa</taxon>
        <taxon>Ecdysozoa</taxon>
        <taxon>Arthropoda</taxon>
        <taxon>Hexapoda</taxon>
        <taxon>Collembola</taxon>
        <taxon>Symphypleona</taxon>
        <taxon>Sminthuridae</taxon>
        <taxon>Allacma</taxon>
    </lineage>
</organism>
<dbReference type="PANTHER" id="PTHR21608:SF7">
    <property type="entry name" value="KINESIN-LIKE PROTEIN CG14535"/>
    <property type="match status" value="1"/>
</dbReference>
<dbReference type="AlphaFoldDB" id="A0A8J2KY06"/>
<dbReference type="PANTHER" id="PTHR21608">
    <property type="entry name" value="KINESIN-LIKE PROTEIN CG14535"/>
    <property type="match status" value="1"/>
</dbReference>
<feature type="non-terminal residue" evidence="1">
    <location>
        <position position="1"/>
    </location>
</feature>
<dbReference type="GO" id="GO:0003777">
    <property type="term" value="F:microtubule motor activity"/>
    <property type="evidence" value="ECO:0007669"/>
    <property type="project" value="InterPro"/>
</dbReference>